<organism evidence="1 2">
    <name type="scientific">Gossypium arboreum</name>
    <name type="common">Tree cotton</name>
    <name type="synonym">Gossypium nanking</name>
    <dbReference type="NCBI Taxonomy" id="29729"/>
    <lineage>
        <taxon>Eukaryota</taxon>
        <taxon>Viridiplantae</taxon>
        <taxon>Streptophyta</taxon>
        <taxon>Embryophyta</taxon>
        <taxon>Tracheophyta</taxon>
        <taxon>Spermatophyta</taxon>
        <taxon>Magnoliopsida</taxon>
        <taxon>eudicotyledons</taxon>
        <taxon>Gunneridae</taxon>
        <taxon>Pentapetalae</taxon>
        <taxon>rosids</taxon>
        <taxon>malvids</taxon>
        <taxon>Malvales</taxon>
        <taxon>Malvaceae</taxon>
        <taxon>Malvoideae</taxon>
        <taxon>Gossypium</taxon>
    </lineage>
</organism>
<evidence type="ECO:0000313" key="2">
    <source>
        <dbReference type="Proteomes" id="UP000032142"/>
    </source>
</evidence>
<reference evidence="2" key="1">
    <citation type="submission" date="2014-09" db="EMBL/GenBank/DDBJ databases">
        <authorList>
            <person name="Mudge J."/>
            <person name="Ramaraj T."/>
            <person name="Lindquist I.E."/>
            <person name="Bharti A.K."/>
            <person name="Sundararajan A."/>
            <person name="Cameron C.T."/>
            <person name="Woodward J.E."/>
            <person name="May G.D."/>
            <person name="Brubaker C."/>
            <person name="Broadhvest J."/>
            <person name="Wilkins T.A."/>
        </authorList>
    </citation>
    <scope>NUCLEOTIDE SEQUENCE</scope>
    <source>
        <strain evidence="2">cv. AKA8401</strain>
    </source>
</reference>
<proteinExistence type="predicted"/>
<accession>A0A0B0NFA4</accession>
<dbReference type="EMBL" id="KN399157">
    <property type="protein sequence ID" value="KHG13238.1"/>
    <property type="molecule type" value="Genomic_DNA"/>
</dbReference>
<dbReference type="Proteomes" id="UP000032142">
    <property type="component" value="Unassembled WGS sequence"/>
</dbReference>
<keyword evidence="2" id="KW-1185">Reference proteome</keyword>
<dbReference type="AlphaFoldDB" id="A0A0B0NFA4"/>
<protein>
    <submittedName>
        <fullName evidence="1">Uncharacterized protein</fullName>
    </submittedName>
</protein>
<name>A0A0B0NFA4_GOSAR</name>
<evidence type="ECO:0000313" key="1">
    <source>
        <dbReference type="EMBL" id="KHG13238.1"/>
    </source>
</evidence>
<sequence length="50" mass="5503">MLTRPSTQACDLAVWPKLDSYSGRTWVGTRPCDPISNVHRACDTGMPLVV</sequence>
<gene>
    <name evidence="1" type="ORF">F383_17464</name>
</gene>